<evidence type="ECO:0000313" key="6">
    <source>
        <dbReference type="Proteomes" id="UP000749311"/>
    </source>
</evidence>
<dbReference type="Pfam" id="PF07687">
    <property type="entry name" value="M20_dimer"/>
    <property type="match status" value="1"/>
</dbReference>
<accession>A0ABX0SBC3</accession>
<dbReference type="NCBIfam" id="NF005914">
    <property type="entry name" value="PRK07907.1"/>
    <property type="match status" value="1"/>
</dbReference>
<dbReference type="InterPro" id="IPR051458">
    <property type="entry name" value="Cyt/Met_Dipeptidase"/>
</dbReference>
<dbReference type="PANTHER" id="PTHR43270">
    <property type="entry name" value="BETA-ALA-HIS DIPEPTIDASE"/>
    <property type="match status" value="1"/>
</dbReference>
<dbReference type="PANTHER" id="PTHR43270:SF12">
    <property type="entry name" value="SUCCINYL-DIAMINOPIMELATE DESUCCINYLASE"/>
    <property type="match status" value="1"/>
</dbReference>
<dbReference type="Gene3D" id="3.30.70.360">
    <property type="match status" value="1"/>
</dbReference>
<feature type="domain" description="Peptidase M20 dimerisation" evidence="4">
    <location>
        <begin position="196"/>
        <end position="343"/>
    </location>
</feature>
<dbReference type="RefSeq" id="WP_167164258.1">
    <property type="nucleotide sequence ID" value="NZ_BAAAOO010000017.1"/>
</dbReference>
<keyword evidence="1" id="KW-0645">Protease</keyword>
<name>A0ABX0SBC3_9ACTN</name>
<gene>
    <name evidence="5" type="ORF">FB473_000345</name>
</gene>
<evidence type="ECO:0000259" key="4">
    <source>
        <dbReference type="Pfam" id="PF07687"/>
    </source>
</evidence>
<dbReference type="EMBL" id="JAAMOZ010000001">
    <property type="protein sequence ID" value="NIH55700.1"/>
    <property type="molecule type" value="Genomic_DNA"/>
</dbReference>
<keyword evidence="3" id="KW-0378">Hydrolase</keyword>
<evidence type="ECO:0000256" key="3">
    <source>
        <dbReference type="ARBA" id="ARBA00022801"/>
    </source>
</evidence>
<dbReference type="Pfam" id="PF01546">
    <property type="entry name" value="Peptidase_M20"/>
    <property type="match status" value="1"/>
</dbReference>
<dbReference type="SUPFAM" id="SSF53187">
    <property type="entry name" value="Zn-dependent exopeptidases"/>
    <property type="match status" value="1"/>
</dbReference>
<dbReference type="InterPro" id="IPR011650">
    <property type="entry name" value="Peptidase_M20_dimer"/>
</dbReference>
<organism evidence="5 6">
    <name type="scientific">Brooklawnia cerclae</name>
    <dbReference type="NCBI Taxonomy" id="349934"/>
    <lineage>
        <taxon>Bacteria</taxon>
        <taxon>Bacillati</taxon>
        <taxon>Actinomycetota</taxon>
        <taxon>Actinomycetes</taxon>
        <taxon>Propionibacteriales</taxon>
        <taxon>Propionibacteriaceae</taxon>
        <taxon>Brooklawnia</taxon>
    </lineage>
</organism>
<reference evidence="5 6" key="1">
    <citation type="submission" date="2020-02" db="EMBL/GenBank/DDBJ databases">
        <title>Sequencing the genomes of 1000 actinobacteria strains.</title>
        <authorList>
            <person name="Klenk H.-P."/>
        </authorList>
    </citation>
    <scope>NUCLEOTIDE SEQUENCE [LARGE SCALE GENOMIC DNA]</scope>
    <source>
        <strain evidence="5 6">DSM 19609</strain>
    </source>
</reference>
<keyword evidence="2" id="KW-0479">Metal-binding</keyword>
<dbReference type="InterPro" id="IPR002933">
    <property type="entry name" value="Peptidase_M20"/>
</dbReference>
<evidence type="ECO:0000256" key="1">
    <source>
        <dbReference type="ARBA" id="ARBA00022670"/>
    </source>
</evidence>
<evidence type="ECO:0000256" key="2">
    <source>
        <dbReference type="ARBA" id="ARBA00022723"/>
    </source>
</evidence>
<keyword evidence="6" id="KW-1185">Reference proteome</keyword>
<comment type="caution">
    <text evidence="5">The sequence shown here is derived from an EMBL/GenBank/DDBJ whole genome shotgun (WGS) entry which is preliminary data.</text>
</comment>
<proteinExistence type="predicted"/>
<evidence type="ECO:0000313" key="5">
    <source>
        <dbReference type="EMBL" id="NIH55700.1"/>
    </source>
</evidence>
<dbReference type="Proteomes" id="UP000749311">
    <property type="component" value="Unassembled WGS sequence"/>
</dbReference>
<protein>
    <submittedName>
        <fullName evidence="5">Acetylornithine deacetylase/succinyl-diaminopimelate desuccinylase-like protein</fullName>
    </submittedName>
</protein>
<sequence length="446" mass="47105">MVDVAAVREKVEAVIPDALDDLVHLVSIPSVSSQPEHAADVAAIAEELVGRLKLLGCDDARIVQAGGGMPAVIGHFVVDPEAPTVCLYAHMDVQPTGDLAKWTSEPFAATVRGDRLWGRGCADDKGGLGVHLAVLRAFEGKPPVNVTVLFEGEEELGSPTLAQLMAEHQGDLEADLYVIADSNNWGAGKPAFTTTLRGVLDCVVEVRTLDHAVHSGQFGGIVPDALTTLSRLLATLHDADGNVAVEGLVGREGADLDYSEETLRTESGLLDGVRPIGTGPLGSRTWAKPAISVIGLDTTSIAASSNTLIPSARARVSVRIAPGDTSENVWQCLKAHLESHVEWGAQLIVENHEKAEPGIIDFSGEFAEKATYAWTQAYGVAPVQIGMGGSIGLVAEFHDLYPDAELLCTAVGDPDSRMHGIDESLYLPDWRAGCLAEALLLAELAE</sequence>
<dbReference type="Gene3D" id="3.40.630.10">
    <property type="entry name" value="Zn peptidases"/>
    <property type="match status" value="1"/>
</dbReference>